<comment type="similarity">
    <text evidence="13">Belongs to the LpxK family.</text>
</comment>
<dbReference type="KEGG" id="tmc:LMI_0972"/>
<dbReference type="GO" id="GO:0009029">
    <property type="term" value="F:lipid-A 4'-kinase activity"/>
    <property type="evidence" value="ECO:0007669"/>
    <property type="project" value="UniProtKB-UniRule"/>
</dbReference>
<evidence type="ECO:0000256" key="8">
    <source>
        <dbReference type="ARBA" id="ARBA00022741"/>
    </source>
</evidence>
<dbReference type="GO" id="GO:0009244">
    <property type="term" value="P:lipopolysaccharide core region biosynthetic process"/>
    <property type="evidence" value="ECO:0007669"/>
    <property type="project" value="TreeGrafter"/>
</dbReference>
<keyword evidence="18" id="KW-1185">Reference proteome</keyword>
<evidence type="ECO:0000256" key="3">
    <source>
        <dbReference type="ARBA" id="ARBA00012071"/>
    </source>
</evidence>
<comment type="function">
    <text evidence="1 13">Transfers the gamma-phosphate of ATP to the 4'-position of a tetraacyldisaccharide 1-phosphate intermediate (termed DS-1-P) to form tetraacyldisaccharide 1,4'-bis-phosphate (lipid IVA).</text>
</comment>
<dbReference type="EC" id="2.7.1.130" evidence="3 13"/>
<keyword evidence="8 13" id="KW-0547">Nucleotide-binding</keyword>
<dbReference type="GO" id="GO:0009245">
    <property type="term" value="P:lipid A biosynthetic process"/>
    <property type="evidence" value="ECO:0007669"/>
    <property type="project" value="UniProtKB-UniRule"/>
</dbReference>
<dbReference type="Proteomes" id="UP000182998">
    <property type="component" value="Unassembled WGS sequence"/>
</dbReference>
<keyword evidence="9 13" id="KW-0418">Kinase</keyword>
<dbReference type="InterPro" id="IPR027417">
    <property type="entry name" value="P-loop_NTPase"/>
</dbReference>
<protein>
    <recommendedName>
        <fullName evidence="4 13">Tetraacyldisaccharide 4'-kinase</fullName>
        <ecNumber evidence="3 13">2.7.1.130</ecNumber>
    </recommendedName>
    <alternativeName>
        <fullName evidence="12 13">Lipid A 4'-kinase</fullName>
    </alternativeName>
</protein>
<dbReference type="GO" id="GO:0005886">
    <property type="term" value="C:plasma membrane"/>
    <property type="evidence" value="ECO:0007669"/>
    <property type="project" value="TreeGrafter"/>
</dbReference>
<comment type="pathway">
    <text evidence="2 13">Glycolipid biosynthesis; lipid IV(A) biosynthesis; lipid IV(A) from (3R)-3-hydroxytetradecanoyl-[acyl-carrier-protein] and UDP-N-acetyl-alpha-D-glucosamine: step 6/6.</text>
</comment>
<dbReference type="Pfam" id="PF02606">
    <property type="entry name" value="LpxK"/>
    <property type="match status" value="1"/>
</dbReference>
<dbReference type="PANTHER" id="PTHR42724">
    <property type="entry name" value="TETRAACYLDISACCHARIDE 4'-KINASE"/>
    <property type="match status" value="1"/>
</dbReference>
<keyword evidence="6 13" id="KW-0441">Lipid A biosynthesis</keyword>
<keyword evidence="14" id="KW-0472">Membrane</keyword>
<evidence type="ECO:0000313" key="15">
    <source>
        <dbReference type="EMBL" id="CEG60288.1"/>
    </source>
</evidence>
<gene>
    <name evidence="13 15" type="primary">lpxK</name>
    <name evidence="15" type="ORF">LMI_0972</name>
    <name evidence="16" type="ORF">SAMN02982997_02093</name>
</gene>
<sequence length="324" mass="36331">MMLLNIDKLWYNKHPLRWILWPFAFSYGVITCLRRIYLSYFCQHQFPVPIIVVGNLTVGGVGKTPLVIALAKQLQSKGLRVGIVSRGYGATIKQFPHEISLDDTASLVGDEPLLIAKKTSCPVVIAPKRVQAVHYLLKNHQCQVILSDDGLQHYAMGRAIEIVVIDGLRRLGNGMCLPAGPLRESARRLQRSDLIVVNEGEWPNAYSMRLQPGKLTQLTTGQEVSTQSLPSPVAAIAAIGHPQRFFKTLQNMGLAIVKYSFPDHHPFQEKDLQLAAKAVVMTEKDAVKCQSFAQDSWYFLPVEAKLSDSFWQALWSHERLQGYI</sequence>
<dbReference type="AlphaFoldDB" id="A0A098GCT7"/>
<dbReference type="PANTHER" id="PTHR42724:SF1">
    <property type="entry name" value="TETRAACYLDISACCHARIDE 4'-KINASE, MITOCHONDRIAL-RELATED"/>
    <property type="match status" value="1"/>
</dbReference>
<reference evidence="16 18" key="3">
    <citation type="submission" date="2016-10" db="EMBL/GenBank/DDBJ databases">
        <authorList>
            <person name="Varghese N."/>
            <person name="Submissions S."/>
        </authorList>
    </citation>
    <scope>NUCLEOTIDE SEQUENCE [LARGE SCALE GENOMIC DNA]</scope>
    <source>
        <strain evidence="16 18">ATCC 33218</strain>
    </source>
</reference>
<dbReference type="InterPro" id="IPR003758">
    <property type="entry name" value="LpxK"/>
</dbReference>
<evidence type="ECO:0000256" key="4">
    <source>
        <dbReference type="ARBA" id="ARBA00016436"/>
    </source>
</evidence>
<feature type="transmembrane region" description="Helical" evidence="14">
    <location>
        <begin position="18"/>
        <end position="37"/>
    </location>
</feature>
<feature type="binding site" evidence="13">
    <location>
        <begin position="57"/>
        <end position="64"/>
    </location>
    <ligand>
        <name>ATP</name>
        <dbReference type="ChEBI" id="CHEBI:30616"/>
    </ligand>
</feature>
<dbReference type="GO" id="GO:0005524">
    <property type="term" value="F:ATP binding"/>
    <property type="evidence" value="ECO:0007669"/>
    <property type="project" value="UniProtKB-UniRule"/>
</dbReference>
<reference evidence="15" key="1">
    <citation type="submission" date="2014-09" db="EMBL/GenBank/DDBJ databases">
        <authorList>
            <person name="GOMEZ-VALERO Laura"/>
        </authorList>
    </citation>
    <scope>NUCLEOTIDE SEQUENCE</scope>
    <source>
        <strain evidence="15">ATCC33218</strain>
    </source>
</reference>
<dbReference type="Proteomes" id="UP000032414">
    <property type="component" value="Chromosome I"/>
</dbReference>
<evidence type="ECO:0000313" key="17">
    <source>
        <dbReference type="Proteomes" id="UP000032414"/>
    </source>
</evidence>
<evidence type="ECO:0000256" key="11">
    <source>
        <dbReference type="ARBA" id="ARBA00023098"/>
    </source>
</evidence>
<evidence type="ECO:0000256" key="13">
    <source>
        <dbReference type="HAMAP-Rule" id="MF_00409"/>
    </source>
</evidence>
<keyword evidence="5 13" id="KW-0444">Lipid biosynthesis</keyword>
<evidence type="ECO:0000313" key="16">
    <source>
        <dbReference type="EMBL" id="SCY57016.1"/>
    </source>
</evidence>
<keyword evidence="11 13" id="KW-0443">Lipid metabolism</keyword>
<keyword evidence="7 13" id="KW-0808">Transferase</keyword>
<accession>A0A098GCT7</accession>
<evidence type="ECO:0000256" key="5">
    <source>
        <dbReference type="ARBA" id="ARBA00022516"/>
    </source>
</evidence>
<evidence type="ECO:0000313" key="18">
    <source>
        <dbReference type="Proteomes" id="UP000182998"/>
    </source>
</evidence>
<dbReference type="STRING" id="451.B6N58_10620"/>
<evidence type="ECO:0000256" key="14">
    <source>
        <dbReference type="SAM" id="Phobius"/>
    </source>
</evidence>
<keyword evidence="10 13" id="KW-0067">ATP-binding</keyword>
<evidence type="ECO:0000256" key="1">
    <source>
        <dbReference type="ARBA" id="ARBA00002274"/>
    </source>
</evidence>
<proteinExistence type="inferred from homology"/>
<reference evidence="17" key="2">
    <citation type="submission" date="2014-09" db="EMBL/GenBank/DDBJ databases">
        <authorList>
            <person name="Gomez-Valero L."/>
        </authorList>
    </citation>
    <scope>NUCLEOTIDE SEQUENCE [LARGE SCALE GENOMIC DNA]</scope>
    <source>
        <strain evidence="17">ATCC33218</strain>
    </source>
</reference>
<dbReference type="PATRIC" id="fig|451.8.peg.285"/>
<dbReference type="EMBL" id="FMVN01000010">
    <property type="protein sequence ID" value="SCY57016.1"/>
    <property type="molecule type" value="Genomic_DNA"/>
</dbReference>
<keyword evidence="14" id="KW-0812">Transmembrane</keyword>
<dbReference type="HAMAP" id="MF_00409">
    <property type="entry name" value="LpxK"/>
    <property type="match status" value="1"/>
</dbReference>
<dbReference type="HOGENOM" id="CLU_038816_2_0_6"/>
<dbReference type="SUPFAM" id="SSF52540">
    <property type="entry name" value="P-loop containing nucleoside triphosphate hydrolases"/>
    <property type="match status" value="1"/>
</dbReference>
<evidence type="ECO:0000256" key="9">
    <source>
        <dbReference type="ARBA" id="ARBA00022777"/>
    </source>
</evidence>
<name>A0A098GCT7_LEGMI</name>
<dbReference type="UniPathway" id="UPA00359">
    <property type="reaction ID" value="UER00482"/>
</dbReference>
<evidence type="ECO:0000256" key="6">
    <source>
        <dbReference type="ARBA" id="ARBA00022556"/>
    </source>
</evidence>
<evidence type="ECO:0000256" key="12">
    <source>
        <dbReference type="ARBA" id="ARBA00029757"/>
    </source>
</evidence>
<evidence type="ECO:0000256" key="2">
    <source>
        <dbReference type="ARBA" id="ARBA00004870"/>
    </source>
</evidence>
<evidence type="ECO:0000256" key="10">
    <source>
        <dbReference type="ARBA" id="ARBA00022840"/>
    </source>
</evidence>
<dbReference type="NCBIfam" id="TIGR00682">
    <property type="entry name" value="lpxK"/>
    <property type="match status" value="1"/>
</dbReference>
<comment type="catalytic activity">
    <reaction evidence="13">
        <text>a lipid A disaccharide + ATP = a lipid IVA + ADP + H(+)</text>
        <dbReference type="Rhea" id="RHEA:67840"/>
        <dbReference type="ChEBI" id="CHEBI:15378"/>
        <dbReference type="ChEBI" id="CHEBI:30616"/>
        <dbReference type="ChEBI" id="CHEBI:176343"/>
        <dbReference type="ChEBI" id="CHEBI:176425"/>
        <dbReference type="ChEBI" id="CHEBI:456216"/>
        <dbReference type="EC" id="2.7.1.130"/>
    </reaction>
</comment>
<evidence type="ECO:0000256" key="7">
    <source>
        <dbReference type="ARBA" id="ARBA00022679"/>
    </source>
</evidence>
<organism evidence="15 17">
    <name type="scientific">Legionella micdadei</name>
    <name type="common">Tatlockia micdadei</name>
    <dbReference type="NCBI Taxonomy" id="451"/>
    <lineage>
        <taxon>Bacteria</taxon>
        <taxon>Pseudomonadati</taxon>
        <taxon>Pseudomonadota</taxon>
        <taxon>Gammaproteobacteria</taxon>
        <taxon>Legionellales</taxon>
        <taxon>Legionellaceae</taxon>
        <taxon>Legionella</taxon>
    </lineage>
</organism>
<dbReference type="EMBL" id="LN614830">
    <property type="protein sequence ID" value="CEG60288.1"/>
    <property type="molecule type" value="Genomic_DNA"/>
</dbReference>
<keyword evidence="14" id="KW-1133">Transmembrane helix</keyword>